<name>A0ABP1S3L5_9HEXA</name>
<evidence type="ECO:0000313" key="2">
    <source>
        <dbReference type="Proteomes" id="UP001642540"/>
    </source>
</evidence>
<gene>
    <name evidence="1" type="ORF">ODALV1_LOCUS29296</name>
</gene>
<dbReference type="EMBL" id="CAXLJM020000151">
    <property type="protein sequence ID" value="CAL8143148.1"/>
    <property type="molecule type" value="Genomic_DNA"/>
</dbReference>
<organism evidence="1 2">
    <name type="scientific">Orchesella dallaii</name>
    <dbReference type="NCBI Taxonomy" id="48710"/>
    <lineage>
        <taxon>Eukaryota</taxon>
        <taxon>Metazoa</taxon>
        <taxon>Ecdysozoa</taxon>
        <taxon>Arthropoda</taxon>
        <taxon>Hexapoda</taxon>
        <taxon>Collembola</taxon>
        <taxon>Entomobryomorpha</taxon>
        <taxon>Entomobryoidea</taxon>
        <taxon>Orchesellidae</taxon>
        <taxon>Orchesellinae</taxon>
        <taxon>Orchesella</taxon>
    </lineage>
</organism>
<evidence type="ECO:0000313" key="1">
    <source>
        <dbReference type="EMBL" id="CAL8143148.1"/>
    </source>
</evidence>
<protein>
    <submittedName>
        <fullName evidence="1">Uncharacterized protein</fullName>
    </submittedName>
</protein>
<keyword evidence="2" id="KW-1185">Reference proteome</keyword>
<reference evidence="1 2" key="1">
    <citation type="submission" date="2024-08" db="EMBL/GenBank/DDBJ databases">
        <authorList>
            <person name="Cucini C."/>
            <person name="Frati F."/>
        </authorList>
    </citation>
    <scope>NUCLEOTIDE SEQUENCE [LARGE SCALE GENOMIC DNA]</scope>
</reference>
<sequence>MKFSFFYIKGSEAALESLDFRLRYVEQVQLVFSKSIMELKNRMKIMEDALTDNNITITSNEIHKLI</sequence>
<dbReference type="Proteomes" id="UP001642540">
    <property type="component" value="Unassembled WGS sequence"/>
</dbReference>
<comment type="caution">
    <text evidence="1">The sequence shown here is derived from an EMBL/GenBank/DDBJ whole genome shotgun (WGS) entry which is preliminary data.</text>
</comment>
<accession>A0ABP1S3L5</accession>
<proteinExistence type="predicted"/>